<keyword evidence="5 7" id="KW-1133">Transmembrane helix</keyword>
<dbReference type="Pfam" id="PF01790">
    <property type="entry name" value="LGT"/>
    <property type="match status" value="1"/>
</dbReference>
<keyword evidence="4 7" id="KW-0812">Transmembrane</keyword>
<dbReference type="PANTHER" id="PTHR30589">
    <property type="entry name" value="PROLIPOPROTEIN DIACYLGLYCERYL TRANSFERASE"/>
    <property type="match status" value="1"/>
</dbReference>
<evidence type="ECO:0000256" key="3">
    <source>
        <dbReference type="ARBA" id="ARBA00022679"/>
    </source>
</evidence>
<dbReference type="InterPro" id="IPR001640">
    <property type="entry name" value="Lgt"/>
</dbReference>
<keyword evidence="9" id="KW-1185">Reference proteome</keyword>
<evidence type="ECO:0000256" key="1">
    <source>
        <dbReference type="ARBA" id="ARBA00007150"/>
    </source>
</evidence>
<keyword evidence="8" id="KW-0449">Lipoprotein</keyword>
<name>A0A2K9P422_9FIRM</name>
<feature type="transmembrane region" description="Helical" evidence="7">
    <location>
        <begin position="28"/>
        <end position="48"/>
    </location>
</feature>
<comment type="similarity">
    <text evidence="1 7">Belongs to the Lgt family.</text>
</comment>
<evidence type="ECO:0000256" key="6">
    <source>
        <dbReference type="ARBA" id="ARBA00023136"/>
    </source>
</evidence>
<dbReference type="HAMAP" id="MF_01147">
    <property type="entry name" value="Lgt"/>
    <property type="match status" value="1"/>
</dbReference>
<feature type="transmembrane region" description="Helical" evidence="7">
    <location>
        <begin position="60"/>
        <end position="82"/>
    </location>
</feature>
<evidence type="ECO:0000256" key="7">
    <source>
        <dbReference type="HAMAP-Rule" id="MF_01147"/>
    </source>
</evidence>
<evidence type="ECO:0000256" key="4">
    <source>
        <dbReference type="ARBA" id="ARBA00022692"/>
    </source>
</evidence>
<dbReference type="NCBIfam" id="TIGR00544">
    <property type="entry name" value="lgt"/>
    <property type="match status" value="1"/>
</dbReference>
<dbReference type="UniPathway" id="UPA00664"/>
<dbReference type="Proteomes" id="UP000235589">
    <property type="component" value="Chromosome"/>
</dbReference>
<dbReference type="PROSITE" id="PS01311">
    <property type="entry name" value="LGT"/>
    <property type="match status" value="1"/>
</dbReference>
<protein>
    <recommendedName>
        <fullName evidence="7">Phosphatidylglycerol--prolipoprotein diacylglyceryl transferase</fullName>
        <ecNumber evidence="7">2.5.1.145</ecNumber>
    </recommendedName>
</protein>
<sequence>MVNNISFPNLGLNFSINRAAFSIGNVNIYWYGLIIALGMIIALAYGIREFKRCGLKQDDLLNMFLICVPVAIICARLYYVIFSFDQYRDNLLSIFDIRNGGIAVYGSLIGAGIVVLVYCLKKKINLGAVLDILAVGFLIGQAVGRWGNFVNGEAFGTATTLPWAMTIASDGVTYAESVHPTFLYESLWDLAGVIILLVYRKHKGFNGEIFLGYILWYGIGRFWIEGLRTDSLYLGPLRISQVVALMSVFLGLAGIAAGRFLKHKNIKISVGKPKGIEKSSLEEPKDDNDDIDE</sequence>
<dbReference type="GeneID" id="98063225"/>
<keyword evidence="2 7" id="KW-1003">Cell membrane</keyword>
<dbReference type="EMBL" id="CP020991">
    <property type="protein sequence ID" value="AUO19994.1"/>
    <property type="molecule type" value="Genomic_DNA"/>
</dbReference>
<keyword evidence="3 7" id="KW-0808">Transferase</keyword>
<dbReference type="AlphaFoldDB" id="A0A2K9P422"/>
<dbReference type="PANTHER" id="PTHR30589:SF0">
    <property type="entry name" value="PHOSPHATIDYLGLYCEROL--PROLIPOPROTEIN DIACYLGLYCERYL TRANSFERASE"/>
    <property type="match status" value="1"/>
</dbReference>
<evidence type="ECO:0000256" key="2">
    <source>
        <dbReference type="ARBA" id="ARBA00022475"/>
    </source>
</evidence>
<evidence type="ECO:0000256" key="5">
    <source>
        <dbReference type="ARBA" id="ARBA00022989"/>
    </source>
</evidence>
<keyword evidence="6 7" id="KW-0472">Membrane</keyword>
<accession>A0A2K9P422</accession>
<gene>
    <name evidence="7" type="primary">lgt</name>
    <name evidence="8" type="ORF">B9O19_01845</name>
</gene>
<reference evidence="8" key="1">
    <citation type="submission" date="2017-04" db="EMBL/GenBank/DDBJ databases">
        <title>Monoglobus pectinilyticus 14 draft genome.</title>
        <authorList>
            <person name="Kim C."/>
            <person name="Rosendale D.I."/>
            <person name="Kelly W.J."/>
            <person name="Tannock G.W."/>
            <person name="Patchett M.L."/>
            <person name="Jordens J.Z."/>
        </authorList>
    </citation>
    <scope>NUCLEOTIDE SEQUENCE [LARGE SCALE GENOMIC DNA]</scope>
    <source>
        <strain evidence="8">14</strain>
    </source>
</reference>
<feature type="binding site" evidence="7">
    <location>
        <position position="145"/>
    </location>
    <ligand>
        <name>a 1,2-diacyl-sn-glycero-3-phospho-(1'-sn-glycerol)</name>
        <dbReference type="ChEBI" id="CHEBI:64716"/>
    </ligand>
</feature>
<feature type="transmembrane region" description="Helical" evidence="7">
    <location>
        <begin position="127"/>
        <end position="144"/>
    </location>
</feature>
<dbReference type="GO" id="GO:0005886">
    <property type="term" value="C:plasma membrane"/>
    <property type="evidence" value="ECO:0007669"/>
    <property type="project" value="UniProtKB-SubCell"/>
</dbReference>
<dbReference type="GO" id="GO:0042158">
    <property type="term" value="P:lipoprotein biosynthetic process"/>
    <property type="evidence" value="ECO:0007669"/>
    <property type="project" value="UniProtKB-UniRule"/>
</dbReference>
<comment type="pathway">
    <text evidence="7">Protein modification; lipoprotein biosynthesis (diacylglyceryl transfer).</text>
</comment>
<feature type="transmembrane region" description="Helical" evidence="7">
    <location>
        <begin position="182"/>
        <end position="199"/>
    </location>
</feature>
<dbReference type="GO" id="GO:0008961">
    <property type="term" value="F:phosphatidylglycerol-prolipoprotein diacylglyceryl transferase activity"/>
    <property type="evidence" value="ECO:0007669"/>
    <property type="project" value="UniProtKB-UniRule"/>
</dbReference>
<organism evidence="8 9">
    <name type="scientific">Monoglobus pectinilyticus</name>
    <dbReference type="NCBI Taxonomy" id="1981510"/>
    <lineage>
        <taxon>Bacteria</taxon>
        <taxon>Bacillati</taxon>
        <taxon>Bacillota</taxon>
        <taxon>Clostridia</taxon>
        <taxon>Monoglobales</taxon>
        <taxon>Monoglobaceae</taxon>
        <taxon>Monoglobus</taxon>
    </lineage>
</organism>
<comment type="subcellular location">
    <subcellularLocation>
        <location evidence="7">Cell membrane</location>
        <topology evidence="7">Multi-pass membrane protein</topology>
    </subcellularLocation>
</comment>
<proteinExistence type="inferred from homology"/>
<dbReference type="EC" id="2.5.1.145" evidence="7"/>
<evidence type="ECO:0000313" key="9">
    <source>
        <dbReference type="Proteomes" id="UP000235589"/>
    </source>
</evidence>
<dbReference type="RefSeq" id="WP_245862916.1">
    <property type="nucleotide sequence ID" value="NZ_CP020991.1"/>
</dbReference>
<feature type="transmembrane region" description="Helical" evidence="7">
    <location>
        <begin position="239"/>
        <end position="261"/>
    </location>
</feature>
<feature type="transmembrane region" description="Helical" evidence="7">
    <location>
        <begin position="102"/>
        <end position="120"/>
    </location>
</feature>
<dbReference type="KEGG" id="mpec:B9O19_01845"/>
<comment type="catalytic activity">
    <reaction evidence="7">
        <text>L-cysteinyl-[prolipoprotein] + a 1,2-diacyl-sn-glycero-3-phospho-(1'-sn-glycerol) = an S-1,2-diacyl-sn-glyceryl-L-cysteinyl-[prolipoprotein] + sn-glycerol 1-phosphate + H(+)</text>
        <dbReference type="Rhea" id="RHEA:56712"/>
        <dbReference type="Rhea" id="RHEA-COMP:14679"/>
        <dbReference type="Rhea" id="RHEA-COMP:14680"/>
        <dbReference type="ChEBI" id="CHEBI:15378"/>
        <dbReference type="ChEBI" id="CHEBI:29950"/>
        <dbReference type="ChEBI" id="CHEBI:57685"/>
        <dbReference type="ChEBI" id="CHEBI:64716"/>
        <dbReference type="ChEBI" id="CHEBI:140658"/>
        <dbReference type="EC" id="2.5.1.145"/>
    </reaction>
</comment>
<feature type="transmembrane region" description="Helical" evidence="7">
    <location>
        <begin position="206"/>
        <end position="224"/>
    </location>
</feature>
<comment type="function">
    <text evidence="7">Catalyzes the transfer of the diacylglyceryl group from phosphatidylglycerol to the sulfhydryl group of the N-terminal cysteine of a prolipoprotein, the first step in the formation of mature lipoproteins.</text>
</comment>
<evidence type="ECO:0000313" key="8">
    <source>
        <dbReference type="EMBL" id="AUO19994.1"/>
    </source>
</evidence>